<gene>
    <name evidence="5" type="ORF">DFQ27_005161</name>
</gene>
<dbReference type="EMBL" id="JAAAJB010000363">
    <property type="protein sequence ID" value="KAG0257417.1"/>
    <property type="molecule type" value="Genomic_DNA"/>
</dbReference>
<proteinExistence type="predicted"/>
<dbReference type="PANTHER" id="PTHR23138:SF142">
    <property type="entry name" value="RAN-BINDING PROTEIN 3B-RELATED"/>
    <property type="match status" value="1"/>
</dbReference>
<dbReference type="Proteomes" id="UP000807716">
    <property type="component" value="Unassembled WGS sequence"/>
</dbReference>
<evidence type="ECO:0000313" key="5">
    <source>
        <dbReference type="EMBL" id="KAG0257417.1"/>
    </source>
</evidence>
<feature type="compositionally biased region" description="Polar residues" evidence="3">
    <location>
        <begin position="1"/>
        <end position="18"/>
    </location>
</feature>
<evidence type="ECO:0000313" key="6">
    <source>
        <dbReference type="Proteomes" id="UP000807716"/>
    </source>
</evidence>
<evidence type="ECO:0000256" key="1">
    <source>
        <dbReference type="ARBA" id="ARBA00004123"/>
    </source>
</evidence>
<feature type="compositionally biased region" description="Basic and acidic residues" evidence="3">
    <location>
        <begin position="24"/>
        <end position="37"/>
    </location>
</feature>
<evidence type="ECO:0000256" key="3">
    <source>
        <dbReference type="SAM" id="MobiDB-lite"/>
    </source>
</evidence>
<feature type="compositionally biased region" description="Polar residues" evidence="3">
    <location>
        <begin position="119"/>
        <end position="131"/>
    </location>
</feature>
<accession>A0A9P6Q317</accession>
<comment type="caution">
    <text evidence="5">The sequence shown here is derived from an EMBL/GenBank/DDBJ whole genome shotgun (WGS) entry which is preliminary data.</text>
</comment>
<dbReference type="Gene3D" id="2.30.29.30">
    <property type="entry name" value="Pleckstrin-homology domain (PH domain)/Phosphotyrosine-binding domain (PTB)"/>
    <property type="match status" value="1"/>
</dbReference>
<reference evidence="5" key="1">
    <citation type="journal article" date="2020" name="Fungal Divers.">
        <title>Resolving the Mortierellaceae phylogeny through synthesis of multi-gene phylogenetics and phylogenomics.</title>
        <authorList>
            <person name="Vandepol N."/>
            <person name="Liber J."/>
            <person name="Desiro A."/>
            <person name="Na H."/>
            <person name="Kennedy M."/>
            <person name="Barry K."/>
            <person name="Grigoriev I.V."/>
            <person name="Miller A.N."/>
            <person name="O'Donnell K."/>
            <person name="Stajich J.E."/>
            <person name="Bonito G."/>
        </authorList>
    </citation>
    <scope>NUCLEOTIDE SEQUENCE</scope>
    <source>
        <strain evidence="5">BC1065</strain>
    </source>
</reference>
<protein>
    <recommendedName>
        <fullName evidence="4">RanBD1 domain-containing protein</fullName>
    </recommendedName>
</protein>
<feature type="compositionally biased region" description="Polar residues" evidence="3">
    <location>
        <begin position="156"/>
        <end position="194"/>
    </location>
</feature>
<keyword evidence="6" id="KW-1185">Reference proteome</keyword>
<feature type="compositionally biased region" description="Acidic residues" evidence="3">
    <location>
        <begin position="55"/>
        <end position="69"/>
    </location>
</feature>
<name>A0A9P6Q317_9FUNG</name>
<dbReference type="AlphaFoldDB" id="A0A9P6Q317"/>
<dbReference type="CDD" id="cd13180">
    <property type="entry name" value="RanBD_RanBP3"/>
    <property type="match status" value="1"/>
</dbReference>
<feature type="region of interest" description="Disordered" evidence="3">
    <location>
        <begin position="228"/>
        <end position="248"/>
    </location>
</feature>
<comment type="subcellular location">
    <subcellularLocation>
        <location evidence="1">Nucleus</location>
    </subcellularLocation>
</comment>
<organism evidence="5 6">
    <name type="scientific">Actinomortierella ambigua</name>
    <dbReference type="NCBI Taxonomy" id="1343610"/>
    <lineage>
        <taxon>Eukaryota</taxon>
        <taxon>Fungi</taxon>
        <taxon>Fungi incertae sedis</taxon>
        <taxon>Mucoromycota</taxon>
        <taxon>Mortierellomycotina</taxon>
        <taxon>Mortierellomycetes</taxon>
        <taxon>Mortierellales</taxon>
        <taxon>Mortierellaceae</taxon>
        <taxon>Actinomortierella</taxon>
    </lineage>
</organism>
<dbReference type="InterPro" id="IPR000156">
    <property type="entry name" value="Ran_bind_dom"/>
</dbReference>
<dbReference type="SMART" id="SM00160">
    <property type="entry name" value="RanBD"/>
    <property type="match status" value="1"/>
</dbReference>
<dbReference type="PROSITE" id="PS50196">
    <property type="entry name" value="RANBD1"/>
    <property type="match status" value="1"/>
</dbReference>
<dbReference type="InterPro" id="IPR011993">
    <property type="entry name" value="PH-like_dom_sf"/>
</dbReference>
<feature type="region of interest" description="Disordered" evidence="3">
    <location>
        <begin position="1"/>
        <end position="194"/>
    </location>
</feature>
<feature type="compositionally biased region" description="Polar residues" evidence="3">
    <location>
        <begin position="88"/>
        <end position="98"/>
    </location>
</feature>
<dbReference type="InterPro" id="IPR045255">
    <property type="entry name" value="RanBP1-like"/>
</dbReference>
<dbReference type="OrthoDB" id="185618at2759"/>
<feature type="compositionally biased region" description="Basic and acidic residues" evidence="3">
    <location>
        <begin position="78"/>
        <end position="87"/>
    </location>
</feature>
<dbReference type="GO" id="GO:0005634">
    <property type="term" value="C:nucleus"/>
    <property type="evidence" value="ECO:0007669"/>
    <property type="project" value="UniProtKB-SubCell"/>
</dbReference>
<dbReference type="PANTHER" id="PTHR23138">
    <property type="entry name" value="RAN BINDING PROTEIN"/>
    <property type="match status" value="1"/>
</dbReference>
<sequence length="508" mass="53351">MSSPPSTHGSPSLGTFMSNRRMRKPEDDKVTKAEVKQIRKNLKTMPLEDARQDIEVDPQEEAQDMDAESDVTSTVDSPRPESSKLETETSTADQTPNLESAAEDDRSSKDSGSGAHASPAQSTPVPASSPTQPIPAPAVKGPLPKEEDKKPIMSSGFGNTSSASPFANLKPSTNIFGSGSSTLAGTDASSNASPFATMASQSSSFLSSTKSSGFGSTSFASPFATTVSSSTSIFGSTSSPASSASKSSESKSAFASTAFGATSSTSSSPFAAAAPSATGTVFGLRSTIGSSTASSPLPASTTTFGASTTVTGKPFGTFGAFSKDSTGSFLDESTTQGSDNFDALLTQETDDAHPEDDETNTQDYSSSAFANAEQIDVVTGEEDEMTFFQTKGRLFADADKSQSWKERGKGTFKVNVNREDTKQARLVMRTDGALRLILNIAVFPQMTPLITGEKYVRFIGVEDKKPIAFLLKVKDGDTANMIVSSIERAQTRQKQGRETGVVLRDTDE</sequence>
<dbReference type="Pfam" id="PF00638">
    <property type="entry name" value="Ran_BP1"/>
    <property type="match status" value="1"/>
</dbReference>
<keyword evidence="2" id="KW-0539">Nucleus</keyword>
<feature type="domain" description="RanBD1" evidence="4">
    <location>
        <begin position="373"/>
        <end position="447"/>
    </location>
</feature>
<evidence type="ECO:0000259" key="4">
    <source>
        <dbReference type="PROSITE" id="PS50196"/>
    </source>
</evidence>
<evidence type="ECO:0000256" key="2">
    <source>
        <dbReference type="ARBA" id="ARBA00023242"/>
    </source>
</evidence>
<dbReference type="SUPFAM" id="SSF50729">
    <property type="entry name" value="PH domain-like"/>
    <property type="match status" value="1"/>
</dbReference>